<gene>
    <name evidence="13" type="ORF">BC643_0653</name>
</gene>
<keyword evidence="8" id="KW-0408">Iron</keyword>
<dbReference type="GO" id="GO:0022904">
    <property type="term" value="P:respiratory electron transport chain"/>
    <property type="evidence" value="ECO:0007669"/>
    <property type="project" value="InterPro"/>
</dbReference>
<evidence type="ECO:0000256" key="3">
    <source>
        <dbReference type="ARBA" id="ARBA00022617"/>
    </source>
</evidence>
<dbReference type="InterPro" id="IPR005798">
    <property type="entry name" value="Cyt_b/b6_C"/>
</dbReference>
<keyword evidence="14" id="KW-1185">Reference proteome</keyword>
<evidence type="ECO:0000259" key="12">
    <source>
        <dbReference type="PROSITE" id="PS51003"/>
    </source>
</evidence>
<feature type="transmembrane region" description="Helical" evidence="10">
    <location>
        <begin position="360"/>
        <end position="381"/>
    </location>
</feature>
<protein>
    <submittedName>
        <fullName evidence="13">Quinol-cytochrome oxidoreductase complex cytochrome b subunit</fullName>
    </submittedName>
</protein>
<comment type="caution">
    <text evidence="13">The sequence shown here is derived from an EMBL/GenBank/DDBJ whole genome shotgun (WGS) entry which is preliminary data.</text>
</comment>
<dbReference type="GO" id="GO:0016491">
    <property type="term" value="F:oxidoreductase activity"/>
    <property type="evidence" value="ECO:0007669"/>
    <property type="project" value="InterPro"/>
</dbReference>
<dbReference type="OrthoDB" id="627427at2"/>
<dbReference type="EMBL" id="RAPN01000001">
    <property type="protein sequence ID" value="RKD90316.1"/>
    <property type="molecule type" value="Genomic_DNA"/>
</dbReference>
<feature type="transmembrane region" description="Helical" evidence="10">
    <location>
        <begin position="117"/>
        <end position="137"/>
    </location>
</feature>
<dbReference type="PANTHER" id="PTHR19271">
    <property type="entry name" value="CYTOCHROME B"/>
    <property type="match status" value="1"/>
</dbReference>
<keyword evidence="6" id="KW-0249">Electron transport</keyword>
<feature type="domain" description="Cytochrome b/b6 C-terminal region profile" evidence="12">
    <location>
        <begin position="214"/>
        <end position="393"/>
    </location>
</feature>
<dbReference type="PANTHER" id="PTHR19271:SF16">
    <property type="entry name" value="CYTOCHROME B"/>
    <property type="match status" value="1"/>
</dbReference>
<evidence type="ECO:0000313" key="13">
    <source>
        <dbReference type="EMBL" id="RKD90316.1"/>
    </source>
</evidence>
<reference evidence="13 14" key="1">
    <citation type="submission" date="2018-09" db="EMBL/GenBank/DDBJ databases">
        <title>Genomic Encyclopedia of Archaeal and Bacterial Type Strains, Phase II (KMG-II): from individual species to whole genera.</title>
        <authorList>
            <person name="Goeker M."/>
        </authorList>
    </citation>
    <scope>NUCLEOTIDE SEQUENCE [LARGE SCALE GENOMIC DNA]</scope>
    <source>
        <strain evidence="13 14">DSM 27148</strain>
    </source>
</reference>
<keyword evidence="7 10" id="KW-1133">Transmembrane helix</keyword>
<evidence type="ECO:0000256" key="9">
    <source>
        <dbReference type="ARBA" id="ARBA00023136"/>
    </source>
</evidence>
<feature type="transmembrane region" description="Helical" evidence="10">
    <location>
        <begin position="228"/>
        <end position="250"/>
    </location>
</feature>
<evidence type="ECO:0000256" key="4">
    <source>
        <dbReference type="ARBA" id="ARBA00022692"/>
    </source>
</evidence>
<keyword evidence="9 10" id="KW-0472">Membrane</keyword>
<dbReference type="RefSeq" id="WP_120271733.1">
    <property type="nucleotide sequence ID" value="NZ_RAPN01000001.1"/>
</dbReference>
<evidence type="ECO:0000256" key="6">
    <source>
        <dbReference type="ARBA" id="ARBA00022982"/>
    </source>
</evidence>
<dbReference type="Gene3D" id="1.20.810.10">
    <property type="entry name" value="Cytochrome Bc1 Complex, Chain C"/>
    <property type="match status" value="1"/>
</dbReference>
<feature type="domain" description="Cytochrome b/b6 N-terminal region profile" evidence="11">
    <location>
        <begin position="1"/>
        <end position="214"/>
    </location>
</feature>
<organism evidence="13 14">
    <name type="scientific">Mangrovibacterium diazotrophicum</name>
    <dbReference type="NCBI Taxonomy" id="1261403"/>
    <lineage>
        <taxon>Bacteria</taxon>
        <taxon>Pseudomonadati</taxon>
        <taxon>Bacteroidota</taxon>
        <taxon>Bacteroidia</taxon>
        <taxon>Marinilabiliales</taxon>
        <taxon>Prolixibacteraceae</taxon>
        <taxon>Mangrovibacterium</taxon>
    </lineage>
</organism>
<feature type="transmembrane region" description="Helical" evidence="10">
    <location>
        <begin position="393"/>
        <end position="415"/>
    </location>
</feature>
<accession>A0A419W4F4</accession>
<dbReference type="Pfam" id="PF00033">
    <property type="entry name" value="Cytochrome_B"/>
    <property type="match status" value="1"/>
</dbReference>
<comment type="subcellular location">
    <subcellularLocation>
        <location evidence="1">Membrane</location>
        <topology evidence="1">Multi-pass membrane protein</topology>
    </subcellularLocation>
</comment>
<dbReference type="PROSITE" id="PS51002">
    <property type="entry name" value="CYTB_NTER"/>
    <property type="match status" value="1"/>
</dbReference>
<evidence type="ECO:0000256" key="1">
    <source>
        <dbReference type="ARBA" id="ARBA00004141"/>
    </source>
</evidence>
<evidence type="ECO:0000313" key="14">
    <source>
        <dbReference type="Proteomes" id="UP000283387"/>
    </source>
</evidence>
<dbReference type="InterPro" id="IPR016174">
    <property type="entry name" value="Di-haem_cyt_TM"/>
</dbReference>
<dbReference type="GO" id="GO:0009055">
    <property type="term" value="F:electron transfer activity"/>
    <property type="evidence" value="ECO:0007669"/>
    <property type="project" value="InterPro"/>
</dbReference>
<feature type="transmembrane region" description="Helical" evidence="10">
    <location>
        <begin position="84"/>
        <end position="105"/>
    </location>
</feature>
<dbReference type="SUPFAM" id="SSF81342">
    <property type="entry name" value="Transmembrane di-heme cytochromes"/>
    <property type="match status" value="1"/>
</dbReference>
<dbReference type="InterPro" id="IPR027387">
    <property type="entry name" value="Cytb/b6-like_sf"/>
</dbReference>
<keyword evidence="5" id="KW-0479">Metal-binding</keyword>
<keyword evidence="2" id="KW-0813">Transport</keyword>
<feature type="transmembrane region" description="Helical" evidence="10">
    <location>
        <begin position="185"/>
        <end position="205"/>
    </location>
</feature>
<sequence>MKHPSTERSISDFLLHIHPRKVEPRAIVFNRTFGLGGIAALLFVILFITGMLLRFAYVPSGSGAYDSIVRLQKDVLFGQLLRNLHYWSAMLLVVVSFLHLVRVFYAQAVYHERRKNWLYGLLLMFLVVCSNFTGYLLPWDQLSYWAVTIMTNMLNYTPLVGKFLADMIRGGDVVNDDTLLRFYNFHTGLLPLLLVFFMFVHFWLVRRAKGVAIPHSERTTKVETHPNLVYKEALTALVVIIVLMLFSFFVDAPLLDKAKPLVSPNPSKAPWYFMGFQELLMHMHPAFASFLIPLLVIELFIIIPFVHFRKVNEGVWFYSEKGKKITILSAIVTAVFTFAIIVIDDLLLDFGHWFSSWPVLISEGVLPALIYFVPVGVYLYFVKKKFKADAMELVLVSVTIILVAYLVMMLTGSLLRGAGMQLIF</sequence>
<evidence type="ECO:0000256" key="5">
    <source>
        <dbReference type="ARBA" id="ARBA00022723"/>
    </source>
</evidence>
<feature type="transmembrane region" description="Helical" evidence="10">
    <location>
        <begin position="327"/>
        <end position="348"/>
    </location>
</feature>
<dbReference type="AlphaFoldDB" id="A0A419W4F4"/>
<evidence type="ECO:0000256" key="7">
    <source>
        <dbReference type="ARBA" id="ARBA00022989"/>
    </source>
</evidence>
<evidence type="ECO:0000256" key="2">
    <source>
        <dbReference type="ARBA" id="ARBA00022448"/>
    </source>
</evidence>
<dbReference type="GO" id="GO:0046872">
    <property type="term" value="F:metal ion binding"/>
    <property type="evidence" value="ECO:0007669"/>
    <property type="project" value="UniProtKB-KW"/>
</dbReference>
<feature type="transmembrane region" description="Helical" evidence="10">
    <location>
        <begin position="286"/>
        <end position="306"/>
    </location>
</feature>
<name>A0A419W4F4_9BACT</name>
<evidence type="ECO:0000256" key="8">
    <source>
        <dbReference type="ARBA" id="ARBA00023004"/>
    </source>
</evidence>
<evidence type="ECO:0000256" key="10">
    <source>
        <dbReference type="SAM" id="Phobius"/>
    </source>
</evidence>
<dbReference type="GO" id="GO:0016020">
    <property type="term" value="C:membrane"/>
    <property type="evidence" value="ECO:0007669"/>
    <property type="project" value="UniProtKB-SubCell"/>
</dbReference>
<dbReference type="PROSITE" id="PS51003">
    <property type="entry name" value="CYTB_CTER"/>
    <property type="match status" value="1"/>
</dbReference>
<keyword evidence="4 10" id="KW-0812">Transmembrane</keyword>
<feature type="transmembrane region" description="Helical" evidence="10">
    <location>
        <begin position="33"/>
        <end position="57"/>
    </location>
</feature>
<dbReference type="Proteomes" id="UP000283387">
    <property type="component" value="Unassembled WGS sequence"/>
</dbReference>
<keyword evidence="3" id="KW-0349">Heme</keyword>
<proteinExistence type="predicted"/>
<dbReference type="InterPro" id="IPR005797">
    <property type="entry name" value="Cyt_b/b6_N"/>
</dbReference>
<evidence type="ECO:0000259" key="11">
    <source>
        <dbReference type="PROSITE" id="PS51002"/>
    </source>
</evidence>